<dbReference type="PROSITE" id="PS51257">
    <property type="entry name" value="PROKAR_LIPOPROTEIN"/>
    <property type="match status" value="1"/>
</dbReference>
<dbReference type="Pfam" id="PF07813">
    <property type="entry name" value="LTXXQ"/>
    <property type="match status" value="1"/>
</dbReference>
<evidence type="ECO:0000313" key="2">
    <source>
        <dbReference type="Proteomes" id="UP000427769"/>
    </source>
</evidence>
<accession>A0A5K7ZG62</accession>
<dbReference type="OrthoDB" id="5465153at2"/>
<evidence type="ECO:0008006" key="3">
    <source>
        <dbReference type="Google" id="ProtNLM"/>
    </source>
</evidence>
<reference evidence="1 2" key="1">
    <citation type="submission" date="2019-11" db="EMBL/GenBank/DDBJ databases">
        <title>Comparative genomics of hydrocarbon-degrading Desulfosarcina strains.</title>
        <authorList>
            <person name="Watanabe M."/>
            <person name="Kojima H."/>
            <person name="Fukui M."/>
        </authorList>
    </citation>
    <scope>NUCLEOTIDE SEQUENCE [LARGE SCALE GENOMIC DNA]</scope>
    <source>
        <strain evidence="1 2">PP31</strain>
    </source>
</reference>
<dbReference type="Gene3D" id="1.20.120.1490">
    <property type="match status" value="1"/>
</dbReference>
<dbReference type="AlphaFoldDB" id="A0A5K7ZG62"/>
<proteinExistence type="predicted"/>
<keyword evidence="2" id="KW-1185">Reference proteome</keyword>
<organism evidence="1 2">
    <name type="scientific">Desulfosarcina widdelii</name>
    <dbReference type="NCBI Taxonomy" id="947919"/>
    <lineage>
        <taxon>Bacteria</taxon>
        <taxon>Pseudomonadati</taxon>
        <taxon>Thermodesulfobacteriota</taxon>
        <taxon>Desulfobacteria</taxon>
        <taxon>Desulfobacterales</taxon>
        <taxon>Desulfosarcinaceae</taxon>
        <taxon>Desulfosarcina</taxon>
    </lineage>
</organism>
<sequence length="152" mass="17107">MPKKIILITGTLAALFLVFGVAACKHGHCPGNFDEFDLAAVTDRISARLDLTEVQKADLEQIAGEIADKAKAMHADRETRLQGLADMVRQEVIDRDIVDQKIDEKILQFKEMADFVAERLIAFHATLTPEQREKIAERIEDRASGVCRFGWR</sequence>
<dbReference type="RefSeq" id="WP_155304049.1">
    <property type="nucleotide sequence ID" value="NZ_AP021875.1"/>
</dbReference>
<dbReference type="CDD" id="cd09916">
    <property type="entry name" value="CpxP_like"/>
    <property type="match status" value="1"/>
</dbReference>
<evidence type="ECO:0000313" key="1">
    <source>
        <dbReference type="EMBL" id="BBO75097.1"/>
    </source>
</evidence>
<dbReference type="InterPro" id="IPR012899">
    <property type="entry name" value="LTXXQ"/>
</dbReference>
<dbReference type="EMBL" id="AP021875">
    <property type="protein sequence ID" value="BBO75097.1"/>
    <property type="molecule type" value="Genomic_DNA"/>
</dbReference>
<gene>
    <name evidence="1" type="ORF">DSCW_25140</name>
</gene>
<dbReference type="GO" id="GO:0042597">
    <property type="term" value="C:periplasmic space"/>
    <property type="evidence" value="ECO:0007669"/>
    <property type="project" value="InterPro"/>
</dbReference>
<protein>
    <recommendedName>
        <fullName evidence="3">Periplasmic heavy metal sensor</fullName>
    </recommendedName>
</protein>
<dbReference type="Proteomes" id="UP000427769">
    <property type="component" value="Chromosome"/>
</dbReference>
<dbReference type="KEGG" id="dwd:DSCW_25140"/>
<name>A0A5K7ZG62_9BACT</name>